<dbReference type="RefSeq" id="XP_035349755.1">
    <property type="nucleotide sequence ID" value="XM_035493862.1"/>
</dbReference>
<dbReference type="Proteomes" id="UP000509510">
    <property type="component" value="Chromosome VI"/>
</dbReference>
<dbReference type="GeneID" id="55998231"/>
<proteinExistence type="predicted"/>
<dbReference type="PANTHER" id="PTHR28250:SF1">
    <property type="entry name" value="CYTOCHROME B PRE-MRNA-PROCESSING PROTEIN 6"/>
    <property type="match status" value="1"/>
</dbReference>
<sequence>MSKSAQTAYTRIAQILQKWPVDRVRPEPVSIQHYLRTHLPKAQGGLSESPSPSPISDSSINALNSLLKNSYNQRYPLPKKLRFPASRPDHYDVLLKEFEEAPTRTWFQRIQKRFSGFLRLK</sequence>
<name>A0A7H8RCR8_TALRU</name>
<gene>
    <name evidence="1" type="ORF">TRUGW13939_10752</name>
</gene>
<dbReference type="AlphaFoldDB" id="A0A7H8RCR8"/>
<dbReference type="OrthoDB" id="2107880at2759"/>
<dbReference type="PANTHER" id="PTHR28250">
    <property type="entry name" value="CYTOCHROME B PRE-MRNA-PROCESSING PROTEIN 6"/>
    <property type="match status" value="1"/>
</dbReference>
<evidence type="ECO:0000313" key="1">
    <source>
        <dbReference type="EMBL" id="QKX63581.1"/>
    </source>
</evidence>
<dbReference type="GO" id="GO:0034551">
    <property type="term" value="P:mitochondrial respiratory chain complex III assembly"/>
    <property type="evidence" value="ECO:0007669"/>
    <property type="project" value="TreeGrafter"/>
</dbReference>
<dbReference type="GO" id="GO:0043022">
    <property type="term" value="F:ribosome binding"/>
    <property type="evidence" value="ECO:0007669"/>
    <property type="project" value="InterPro"/>
</dbReference>
<organism evidence="1 2">
    <name type="scientific">Talaromyces rugulosus</name>
    <name type="common">Penicillium rugulosum</name>
    <dbReference type="NCBI Taxonomy" id="121627"/>
    <lineage>
        <taxon>Eukaryota</taxon>
        <taxon>Fungi</taxon>
        <taxon>Dikarya</taxon>
        <taxon>Ascomycota</taxon>
        <taxon>Pezizomycotina</taxon>
        <taxon>Eurotiomycetes</taxon>
        <taxon>Eurotiomycetidae</taxon>
        <taxon>Eurotiales</taxon>
        <taxon>Trichocomaceae</taxon>
        <taxon>Talaromyces</taxon>
        <taxon>Talaromyces sect. Islandici</taxon>
    </lineage>
</organism>
<dbReference type="EMBL" id="CP055903">
    <property type="protein sequence ID" value="QKX63581.1"/>
    <property type="molecule type" value="Genomic_DNA"/>
</dbReference>
<keyword evidence="2" id="KW-1185">Reference proteome</keyword>
<dbReference type="Pfam" id="PF20180">
    <property type="entry name" value="UQCC2_CBP6"/>
    <property type="match status" value="1"/>
</dbReference>
<evidence type="ECO:0000313" key="2">
    <source>
        <dbReference type="Proteomes" id="UP000509510"/>
    </source>
</evidence>
<dbReference type="GO" id="GO:0061671">
    <property type="term" value="C:Cbp3p-Cbp6 complex"/>
    <property type="evidence" value="ECO:0007669"/>
    <property type="project" value="InterPro"/>
</dbReference>
<accession>A0A7H8RCR8</accession>
<reference evidence="2" key="1">
    <citation type="submission" date="2020-06" db="EMBL/GenBank/DDBJ databases">
        <title>A chromosome-scale genome assembly of Talaromyces rugulosus W13939.</title>
        <authorList>
            <person name="Wang B."/>
            <person name="Guo L."/>
            <person name="Ye K."/>
            <person name="Wang L."/>
        </authorList>
    </citation>
    <scope>NUCLEOTIDE SEQUENCE [LARGE SCALE GENOMIC DNA]</scope>
    <source>
        <strain evidence="2">W13939</strain>
    </source>
</reference>
<dbReference type="KEGG" id="trg:TRUGW13939_10752"/>
<protein>
    <submittedName>
        <fullName evidence="1">Uncharacterized protein</fullName>
    </submittedName>
</protein>
<dbReference type="InterPro" id="IPR037653">
    <property type="entry name" value="Cbp6"/>
</dbReference>